<keyword evidence="8" id="KW-1185">Reference proteome</keyword>
<dbReference type="AlphaFoldDB" id="A0A5Q2QEY7"/>
<proteinExistence type="predicted"/>
<feature type="transmembrane region" description="Helical" evidence="5">
    <location>
        <begin position="250"/>
        <end position="271"/>
    </location>
</feature>
<dbReference type="SUPFAM" id="SSF46626">
    <property type="entry name" value="Cytochrome c"/>
    <property type="match status" value="1"/>
</dbReference>
<evidence type="ECO:0000313" key="7">
    <source>
        <dbReference type="EMBL" id="QGG79575.1"/>
    </source>
</evidence>
<evidence type="ECO:0000256" key="1">
    <source>
        <dbReference type="ARBA" id="ARBA00022617"/>
    </source>
</evidence>
<dbReference type="Proteomes" id="UP000388235">
    <property type="component" value="Chromosome"/>
</dbReference>
<keyword evidence="5" id="KW-0812">Transmembrane</keyword>
<dbReference type="GO" id="GO:0009055">
    <property type="term" value="F:electron transfer activity"/>
    <property type="evidence" value="ECO:0007669"/>
    <property type="project" value="InterPro"/>
</dbReference>
<sequence>MTAYIMEWASLLLRWLHVITAIAWIGSSFYFVWLDLSLRKREGLPKGAHGESWSVHGGGFYHVQKYLVAPERMPEELHWFKHESYFTWLSGFCLLAVTYYYGANTYLVDTAVADLSAMQAIGISIASLVGGWVFFDQLCKSKLGENLWVLAAILFVFLMASGWAYSEIFSARATLLHVGAMIATWMTGNVFFIIIPNQKKVVATLKAGGKADPIYGKIAKQRSTFNNYLTLPVLFMMLSNHYPMTYGIDALWLVVGLVILIGATIRSWFNFGHEGRSGVARQWQWPVAGVLTVVLAWVLYVPPAQLEAGEAVISDAEAVALVQTHCVACHGPVLAAAMKGVQLHTLDSIIKNKDSIYAQAVASQAMPMGNASGMTEAERRALGLWIQAQ</sequence>
<feature type="transmembrane region" description="Helical" evidence="5">
    <location>
        <begin position="283"/>
        <end position="300"/>
    </location>
</feature>
<feature type="transmembrane region" description="Helical" evidence="5">
    <location>
        <begin position="12"/>
        <end position="33"/>
    </location>
</feature>
<evidence type="ECO:0000313" key="8">
    <source>
        <dbReference type="Proteomes" id="UP000388235"/>
    </source>
</evidence>
<dbReference type="Pfam" id="PF06181">
    <property type="entry name" value="Urate_ox_N"/>
    <property type="match status" value="1"/>
</dbReference>
<dbReference type="KEGG" id="llp:GH975_02920"/>
<dbReference type="GO" id="GO:0020037">
    <property type="term" value="F:heme binding"/>
    <property type="evidence" value="ECO:0007669"/>
    <property type="project" value="InterPro"/>
</dbReference>
<gene>
    <name evidence="7" type="ORF">GH975_02920</name>
</gene>
<feature type="transmembrane region" description="Helical" evidence="5">
    <location>
        <begin position="171"/>
        <end position="195"/>
    </location>
</feature>
<keyword evidence="3 4" id="KW-0408">Iron</keyword>
<dbReference type="InterPro" id="IPR036909">
    <property type="entry name" value="Cyt_c-like_dom_sf"/>
</dbReference>
<keyword evidence="1 4" id="KW-0349">Heme</keyword>
<feature type="domain" description="Cytochrome c" evidence="6">
    <location>
        <begin position="304"/>
        <end position="389"/>
    </location>
</feature>
<evidence type="ECO:0000256" key="4">
    <source>
        <dbReference type="PROSITE-ProRule" id="PRU00433"/>
    </source>
</evidence>
<evidence type="ECO:0000256" key="2">
    <source>
        <dbReference type="ARBA" id="ARBA00022723"/>
    </source>
</evidence>
<evidence type="ECO:0000256" key="5">
    <source>
        <dbReference type="SAM" id="Phobius"/>
    </source>
</evidence>
<accession>A0A5Q2QEY7</accession>
<dbReference type="EMBL" id="CP045871">
    <property type="protein sequence ID" value="QGG79575.1"/>
    <property type="molecule type" value="Genomic_DNA"/>
</dbReference>
<dbReference type="OrthoDB" id="9787495at2"/>
<dbReference type="GO" id="GO:0046872">
    <property type="term" value="F:metal ion binding"/>
    <property type="evidence" value="ECO:0007669"/>
    <property type="project" value="UniProtKB-KW"/>
</dbReference>
<feature type="transmembrane region" description="Helical" evidence="5">
    <location>
        <begin position="225"/>
        <end position="244"/>
    </location>
</feature>
<name>A0A5Q2QEY7_9GAMM</name>
<keyword evidence="5" id="KW-0472">Membrane</keyword>
<feature type="transmembrane region" description="Helical" evidence="5">
    <location>
        <begin position="85"/>
        <end position="103"/>
    </location>
</feature>
<dbReference type="InterPro" id="IPR009056">
    <property type="entry name" value="Cyt_c-like_dom"/>
</dbReference>
<dbReference type="InterPro" id="IPR010389">
    <property type="entry name" value="Urate_ox_N"/>
</dbReference>
<keyword evidence="5" id="KW-1133">Transmembrane helix</keyword>
<reference evidence="7 8" key="1">
    <citation type="submission" date="2019-11" db="EMBL/GenBank/DDBJ databases">
        <authorList>
            <person name="Khan S.A."/>
            <person name="Jeon C.O."/>
            <person name="Chun B.H."/>
        </authorList>
    </citation>
    <scope>NUCLEOTIDE SEQUENCE [LARGE SCALE GENOMIC DNA]</scope>
    <source>
        <strain evidence="7 8">IMCC 1097</strain>
    </source>
</reference>
<keyword evidence="2 4" id="KW-0479">Metal-binding</keyword>
<evidence type="ECO:0000256" key="3">
    <source>
        <dbReference type="ARBA" id="ARBA00023004"/>
    </source>
</evidence>
<protein>
    <submittedName>
        <fullName evidence="7">Cysteine desulfurase</fullName>
    </submittedName>
</protein>
<dbReference type="PROSITE" id="PS51007">
    <property type="entry name" value="CYTC"/>
    <property type="match status" value="1"/>
</dbReference>
<feature type="transmembrane region" description="Helical" evidence="5">
    <location>
        <begin position="115"/>
        <end position="135"/>
    </location>
</feature>
<organism evidence="7 8">
    <name type="scientific">Litorivicinus lipolyticus</name>
    <dbReference type="NCBI Taxonomy" id="418701"/>
    <lineage>
        <taxon>Bacteria</taxon>
        <taxon>Pseudomonadati</taxon>
        <taxon>Pseudomonadota</taxon>
        <taxon>Gammaproteobacteria</taxon>
        <taxon>Oceanospirillales</taxon>
        <taxon>Litorivicinaceae</taxon>
        <taxon>Litorivicinus</taxon>
    </lineage>
</organism>
<evidence type="ECO:0000259" key="6">
    <source>
        <dbReference type="PROSITE" id="PS51007"/>
    </source>
</evidence>
<feature type="transmembrane region" description="Helical" evidence="5">
    <location>
        <begin position="147"/>
        <end position="165"/>
    </location>
</feature>